<reference evidence="2 3" key="1">
    <citation type="submission" date="2020-02" db="EMBL/GenBank/DDBJ databases">
        <authorList>
            <person name="Hogendoorn C."/>
        </authorList>
    </citation>
    <scope>NUCLEOTIDE SEQUENCE [LARGE SCALE GENOMIC DNA]</scope>
    <source>
        <strain evidence="2">METHB21</strain>
    </source>
</reference>
<proteinExistence type="predicted"/>
<name>A0A8S0XKK6_9GAMM</name>
<feature type="transmembrane region" description="Helical" evidence="1">
    <location>
        <begin position="164"/>
        <end position="185"/>
    </location>
</feature>
<evidence type="ECO:0000313" key="3">
    <source>
        <dbReference type="Proteomes" id="UP000494216"/>
    </source>
</evidence>
<evidence type="ECO:0000313" key="2">
    <source>
        <dbReference type="EMBL" id="CAA9892122.1"/>
    </source>
</evidence>
<keyword evidence="1" id="KW-1133">Transmembrane helix</keyword>
<feature type="transmembrane region" description="Helical" evidence="1">
    <location>
        <begin position="191"/>
        <end position="215"/>
    </location>
</feature>
<dbReference type="EMBL" id="CADCXN010000091">
    <property type="protein sequence ID" value="CAA9892122.1"/>
    <property type="molecule type" value="Genomic_DNA"/>
</dbReference>
<organism evidence="2 3">
    <name type="scientific">Candidatus Methylobacter favarea</name>
    <dbReference type="NCBI Taxonomy" id="2707345"/>
    <lineage>
        <taxon>Bacteria</taxon>
        <taxon>Pseudomonadati</taxon>
        <taxon>Pseudomonadota</taxon>
        <taxon>Gammaproteobacteria</taxon>
        <taxon>Methylococcales</taxon>
        <taxon>Methylococcaceae</taxon>
        <taxon>Methylobacter</taxon>
    </lineage>
</organism>
<keyword evidence="1" id="KW-0472">Membrane</keyword>
<dbReference type="RefSeq" id="WP_174626921.1">
    <property type="nucleotide sequence ID" value="NZ_CADCXN010000091.1"/>
</dbReference>
<comment type="caution">
    <text evidence="2">The sequence shown here is derived from an EMBL/GenBank/DDBJ whole genome shotgun (WGS) entry which is preliminary data.</text>
</comment>
<dbReference type="AlphaFoldDB" id="A0A8S0XKK6"/>
<dbReference type="Proteomes" id="UP000494216">
    <property type="component" value="Unassembled WGS sequence"/>
</dbReference>
<evidence type="ECO:0000256" key="1">
    <source>
        <dbReference type="SAM" id="Phobius"/>
    </source>
</evidence>
<keyword evidence="3" id="KW-1185">Reference proteome</keyword>
<protein>
    <submittedName>
        <fullName evidence="2">Uncharacterized protein</fullName>
    </submittedName>
</protein>
<feature type="transmembrane region" description="Helical" evidence="1">
    <location>
        <begin position="132"/>
        <end position="152"/>
    </location>
</feature>
<gene>
    <name evidence="2" type="ORF">METHB2_60014</name>
</gene>
<keyword evidence="1" id="KW-0812">Transmembrane</keyword>
<accession>A0A8S0XKK6</accession>
<feature type="transmembrane region" description="Helical" evidence="1">
    <location>
        <begin position="67"/>
        <end position="96"/>
    </location>
</feature>
<sequence>MHRINTVLKSMETFNHRSASLFLVLLICGDLAFVVLHFIMLFLRLENSPLSLEMDKGYSEIYQYLKYFWITIILILVSLKEASLNYIAWVLVFVYFLFDDSLQIHERVGSYIAANLSFMPILGLRLQDFGELIVSAAAGIILLLPLVLAYKHGTRKFQKISRDFALLILVLIFFSVVIDMVHIAIKLGWEVTFILGVIEESGEMLSVSLILWYVFLVMVRDCDPGCYLYEYAATLLTRRSIKADKF</sequence>
<feature type="transmembrane region" description="Helical" evidence="1">
    <location>
        <begin position="21"/>
        <end position="43"/>
    </location>
</feature>